<dbReference type="PROSITE" id="PS50943">
    <property type="entry name" value="HTH_CROC1"/>
    <property type="match status" value="1"/>
</dbReference>
<dbReference type="OrthoDB" id="3215106at2"/>
<comment type="caution">
    <text evidence="2">The sequence shown here is derived from an EMBL/GenBank/DDBJ whole genome shotgun (WGS) entry which is preliminary data.</text>
</comment>
<dbReference type="InterPro" id="IPR011990">
    <property type="entry name" value="TPR-like_helical_dom_sf"/>
</dbReference>
<proteinExistence type="predicted"/>
<sequence length="491" mass="53239">MRKHARACAGCGCRLSQYNLEDRCAACARGKRLGAHPVPHVPDTVWLDLDVQSAITACDFGRASRLIRDKAGLRQDDMAFMTGLSQGFLSMLEAGNRRLTNIDKAARFLQGVGAPDALLGPPFRGHSALSTPAHASQLGHGRDGIWPAESDTTNLNELAARAAAQSLQFTDEITKSNVSDVELERLESALAHIAVDYVHAPLHQVFTDLVATRDRLLFLLSGHQPLGQTSELLLLAGTSCLLLGHASQNLGDEDAAVAQLQAAWTFAEQADNNDLRAWVKGTAALIAEWSTHRQTALDYTRQAIRLAPGGETRIRIAAIEARAAARIGDRGTAMAALQELQRAREQKAAPDALTRFGGLLTFPEAKQEYYMGGTFALLGEHQRAEKHATAAIELYESGPREHRSYGDEALARLDIVTARIVAGEIEGAGEQLQPLLELPANRRIRQLGDAMEGVARLLEEPRLTRSRLARELADATRGYKAIDTPAKALTP</sequence>
<dbReference type="Pfam" id="PF01381">
    <property type="entry name" value="HTH_3"/>
    <property type="match status" value="1"/>
</dbReference>
<dbReference type="EMBL" id="LMXB01000019">
    <property type="protein sequence ID" value="KUO22144.1"/>
    <property type="molecule type" value="Genomic_DNA"/>
</dbReference>
<gene>
    <name evidence="2" type="ORF">AQJ91_06095</name>
</gene>
<evidence type="ECO:0000313" key="2">
    <source>
        <dbReference type="EMBL" id="KUO22144.1"/>
    </source>
</evidence>
<feature type="domain" description="HTH cro/C1-type" evidence="1">
    <location>
        <begin position="65"/>
        <end position="118"/>
    </location>
</feature>
<dbReference type="GO" id="GO:0003677">
    <property type="term" value="F:DNA binding"/>
    <property type="evidence" value="ECO:0007669"/>
    <property type="project" value="InterPro"/>
</dbReference>
<dbReference type="CDD" id="cd00093">
    <property type="entry name" value="HTH_XRE"/>
    <property type="match status" value="1"/>
</dbReference>
<name>A0A117S2B9_9ACTN</name>
<dbReference type="SUPFAM" id="SSF47413">
    <property type="entry name" value="lambda repressor-like DNA-binding domains"/>
    <property type="match status" value="1"/>
</dbReference>
<organism evidence="2 3">
    <name type="scientific">Streptomyces dysideae</name>
    <dbReference type="NCBI Taxonomy" id="909626"/>
    <lineage>
        <taxon>Bacteria</taxon>
        <taxon>Bacillati</taxon>
        <taxon>Actinomycetota</taxon>
        <taxon>Actinomycetes</taxon>
        <taxon>Kitasatosporales</taxon>
        <taxon>Streptomycetaceae</taxon>
        <taxon>Streptomyces</taxon>
    </lineage>
</organism>
<accession>A0A117S2B9</accession>
<dbReference type="Proteomes" id="UP000053260">
    <property type="component" value="Unassembled WGS sequence"/>
</dbReference>
<reference evidence="2 3" key="1">
    <citation type="submission" date="2015-10" db="EMBL/GenBank/DDBJ databases">
        <title>Draft genome sequence of Streptomyces sp. RV15, isolated from a marine sponge.</title>
        <authorList>
            <person name="Ruckert C."/>
            <person name="Abdelmohsen U.R."/>
            <person name="Winkler A."/>
            <person name="Hentschel U."/>
            <person name="Kalinowski J."/>
            <person name="Kampfer P."/>
            <person name="Glaeser S."/>
        </authorList>
    </citation>
    <scope>NUCLEOTIDE SEQUENCE [LARGE SCALE GENOMIC DNA]</scope>
    <source>
        <strain evidence="2 3">RV15</strain>
    </source>
</reference>
<evidence type="ECO:0000313" key="3">
    <source>
        <dbReference type="Proteomes" id="UP000053260"/>
    </source>
</evidence>
<dbReference type="SUPFAM" id="SSF48452">
    <property type="entry name" value="TPR-like"/>
    <property type="match status" value="1"/>
</dbReference>
<dbReference type="Gene3D" id="1.10.260.40">
    <property type="entry name" value="lambda repressor-like DNA-binding domains"/>
    <property type="match status" value="1"/>
</dbReference>
<dbReference type="STRING" id="909626.AQJ91_06095"/>
<dbReference type="Gene3D" id="1.25.40.10">
    <property type="entry name" value="Tetratricopeptide repeat domain"/>
    <property type="match status" value="1"/>
</dbReference>
<dbReference type="InterPro" id="IPR010982">
    <property type="entry name" value="Lambda_DNA-bd_dom_sf"/>
</dbReference>
<protein>
    <recommendedName>
        <fullName evidence="1">HTH cro/C1-type domain-containing protein</fullName>
    </recommendedName>
</protein>
<keyword evidence="3" id="KW-1185">Reference proteome</keyword>
<evidence type="ECO:0000259" key="1">
    <source>
        <dbReference type="PROSITE" id="PS50943"/>
    </source>
</evidence>
<dbReference type="InterPro" id="IPR001387">
    <property type="entry name" value="Cro/C1-type_HTH"/>
</dbReference>
<dbReference type="AlphaFoldDB" id="A0A117S2B9"/>